<dbReference type="SMART" id="SM00065">
    <property type="entry name" value="GAF"/>
    <property type="match status" value="1"/>
</dbReference>
<dbReference type="InterPro" id="IPR029787">
    <property type="entry name" value="Nucleotide_cyclase"/>
</dbReference>
<dbReference type="GO" id="GO:0052621">
    <property type="term" value="F:diguanylate cyclase activity"/>
    <property type="evidence" value="ECO:0007669"/>
    <property type="project" value="UniProtKB-EC"/>
</dbReference>
<evidence type="ECO:0000256" key="1">
    <source>
        <dbReference type="ARBA" id="ARBA00012528"/>
    </source>
</evidence>
<dbReference type="SMART" id="SM00267">
    <property type="entry name" value="GGDEF"/>
    <property type="match status" value="1"/>
</dbReference>
<dbReference type="AlphaFoldDB" id="A0A1M6Q9T9"/>
<dbReference type="EC" id="2.7.7.65" evidence="1"/>
<dbReference type="Gene3D" id="3.30.70.270">
    <property type="match status" value="1"/>
</dbReference>
<dbReference type="Gene3D" id="3.30.450.40">
    <property type="match status" value="1"/>
</dbReference>
<dbReference type="STRING" id="1121393.SAMN02745216_03010"/>
<dbReference type="SUPFAM" id="SSF55073">
    <property type="entry name" value="Nucleotide cyclase"/>
    <property type="match status" value="1"/>
</dbReference>
<dbReference type="EMBL" id="FQZU01000019">
    <property type="protein sequence ID" value="SHK17012.1"/>
    <property type="molecule type" value="Genomic_DNA"/>
</dbReference>
<gene>
    <name evidence="4" type="ORF">SAMN02745216_03010</name>
</gene>
<dbReference type="InterPro" id="IPR000160">
    <property type="entry name" value="GGDEF_dom"/>
</dbReference>
<evidence type="ECO:0000313" key="5">
    <source>
        <dbReference type="Proteomes" id="UP000183994"/>
    </source>
</evidence>
<evidence type="ECO:0000259" key="3">
    <source>
        <dbReference type="PROSITE" id="PS50887"/>
    </source>
</evidence>
<protein>
    <recommendedName>
        <fullName evidence="1">diguanylate cyclase</fullName>
        <ecNumber evidence="1">2.7.7.65</ecNumber>
    </recommendedName>
</protein>
<comment type="catalytic activity">
    <reaction evidence="2">
        <text>2 GTP = 3',3'-c-di-GMP + 2 diphosphate</text>
        <dbReference type="Rhea" id="RHEA:24898"/>
        <dbReference type="ChEBI" id="CHEBI:33019"/>
        <dbReference type="ChEBI" id="CHEBI:37565"/>
        <dbReference type="ChEBI" id="CHEBI:58805"/>
        <dbReference type="EC" id="2.7.7.65"/>
    </reaction>
</comment>
<evidence type="ECO:0000313" key="4">
    <source>
        <dbReference type="EMBL" id="SHK17012.1"/>
    </source>
</evidence>
<dbReference type="NCBIfam" id="TIGR00254">
    <property type="entry name" value="GGDEF"/>
    <property type="match status" value="1"/>
</dbReference>
<dbReference type="Proteomes" id="UP000183994">
    <property type="component" value="Unassembled WGS sequence"/>
</dbReference>
<dbReference type="CDD" id="cd01949">
    <property type="entry name" value="GGDEF"/>
    <property type="match status" value="1"/>
</dbReference>
<dbReference type="Pfam" id="PF00990">
    <property type="entry name" value="GGDEF"/>
    <property type="match status" value="1"/>
</dbReference>
<keyword evidence="5" id="KW-1185">Reference proteome</keyword>
<dbReference type="PROSITE" id="PS50887">
    <property type="entry name" value="GGDEF"/>
    <property type="match status" value="1"/>
</dbReference>
<accession>A0A1M6Q9T9</accession>
<sequence length="379" mass="42767">MTNNLSEQTTHGCNMSPNIFCRIGRILTSSLDPKVVFERVMALVGEHFNPRNWSLLLVDKDTGRLRFEIVMGVDATKLRRFYLECGEGIVGWVCQNAKPLVIENVREDARFSPRVDELLGFKTHSVVCVPLVNGGNKVVGAIELINKLSPDGKGDDGLQSFTQEDMEILNSIGAFTGIAAENAFLHQRVREMAMIDSLTGINNRLYFNEAIRREVDRVKRYKKTLCILFMDVNGLKGINDRLGHLIGDQVLVQVADVLKQSVRKSDILARYGGDEFVVLMPFAGQEDGDKLALRIRNLLEQWNQDPAIPGVSLGLSIGVHAARAENMDSVLRKADLKMYEQKILEKKAEELVSEEEMRGFLTRLLCYSFRIILYHNYSF</sequence>
<evidence type="ECO:0000256" key="2">
    <source>
        <dbReference type="ARBA" id="ARBA00034247"/>
    </source>
</evidence>
<dbReference type="SUPFAM" id="SSF55781">
    <property type="entry name" value="GAF domain-like"/>
    <property type="match status" value="1"/>
</dbReference>
<dbReference type="InterPro" id="IPR043128">
    <property type="entry name" value="Rev_trsase/Diguanyl_cyclase"/>
</dbReference>
<dbReference type="InterPro" id="IPR029016">
    <property type="entry name" value="GAF-like_dom_sf"/>
</dbReference>
<dbReference type="GO" id="GO:1902201">
    <property type="term" value="P:negative regulation of bacterial-type flagellum-dependent cell motility"/>
    <property type="evidence" value="ECO:0007669"/>
    <property type="project" value="TreeGrafter"/>
</dbReference>
<dbReference type="InterPro" id="IPR003018">
    <property type="entry name" value="GAF"/>
</dbReference>
<dbReference type="PANTHER" id="PTHR45138:SF9">
    <property type="entry name" value="DIGUANYLATE CYCLASE DGCM-RELATED"/>
    <property type="match status" value="1"/>
</dbReference>
<dbReference type="Pfam" id="PF01590">
    <property type="entry name" value="GAF"/>
    <property type="match status" value="1"/>
</dbReference>
<organism evidence="4 5">
    <name type="scientific">Desulfatibacillum alkenivorans DSM 16219</name>
    <dbReference type="NCBI Taxonomy" id="1121393"/>
    <lineage>
        <taxon>Bacteria</taxon>
        <taxon>Pseudomonadati</taxon>
        <taxon>Thermodesulfobacteriota</taxon>
        <taxon>Desulfobacteria</taxon>
        <taxon>Desulfobacterales</taxon>
        <taxon>Desulfatibacillaceae</taxon>
        <taxon>Desulfatibacillum</taxon>
    </lineage>
</organism>
<name>A0A1M6Q9T9_9BACT</name>
<reference evidence="5" key="1">
    <citation type="submission" date="2016-11" db="EMBL/GenBank/DDBJ databases">
        <authorList>
            <person name="Varghese N."/>
            <person name="Submissions S."/>
        </authorList>
    </citation>
    <scope>NUCLEOTIDE SEQUENCE [LARGE SCALE GENOMIC DNA]</scope>
    <source>
        <strain evidence="5">DSM 16219</strain>
    </source>
</reference>
<dbReference type="GO" id="GO:0043709">
    <property type="term" value="P:cell adhesion involved in single-species biofilm formation"/>
    <property type="evidence" value="ECO:0007669"/>
    <property type="project" value="TreeGrafter"/>
</dbReference>
<dbReference type="FunFam" id="3.30.70.270:FF:000001">
    <property type="entry name" value="Diguanylate cyclase domain protein"/>
    <property type="match status" value="1"/>
</dbReference>
<dbReference type="GO" id="GO:0005886">
    <property type="term" value="C:plasma membrane"/>
    <property type="evidence" value="ECO:0007669"/>
    <property type="project" value="TreeGrafter"/>
</dbReference>
<proteinExistence type="predicted"/>
<dbReference type="InterPro" id="IPR050469">
    <property type="entry name" value="Diguanylate_Cyclase"/>
</dbReference>
<feature type="domain" description="GGDEF" evidence="3">
    <location>
        <begin position="223"/>
        <end position="354"/>
    </location>
</feature>
<dbReference type="PANTHER" id="PTHR45138">
    <property type="entry name" value="REGULATORY COMPONENTS OF SENSORY TRANSDUCTION SYSTEM"/>
    <property type="match status" value="1"/>
</dbReference>